<keyword evidence="1" id="KW-1133">Transmembrane helix</keyword>
<keyword evidence="1" id="KW-0812">Transmembrane</keyword>
<keyword evidence="1" id="KW-0472">Membrane</keyword>
<gene>
    <name evidence="2" type="ORF">SAMN05216238_1217</name>
</gene>
<name>A0A1I2B2G8_9BACI</name>
<dbReference type="RefSeq" id="WP_090087776.1">
    <property type="nucleotide sequence ID" value="NZ_FOMR01000021.1"/>
</dbReference>
<evidence type="ECO:0000313" key="2">
    <source>
        <dbReference type="EMBL" id="SFE50382.1"/>
    </source>
</evidence>
<evidence type="ECO:0000313" key="3">
    <source>
        <dbReference type="Proteomes" id="UP000199474"/>
    </source>
</evidence>
<evidence type="ECO:0000256" key="1">
    <source>
        <dbReference type="SAM" id="Phobius"/>
    </source>
</evidence>
<organism evidence="2 3">
    <name type="scientific">Lentibacillus persicus</name>
    <dbReference type="NCBI Taxonomy" id="640948"/>
    <lineage>
        <taxon>Bacteria</taxon>
        <taxon>Bacillati</taxon>
        <taxon>Bacillota</taxon>
        <taxon>Bacilli</taxon>
        <taxon>Bacillales</taxon>
        <taxon>Bacillaceae</taxon>
        <taxon>Lentibacillus</taxon>
    </lineage>
</organism>
<reference evidence="3" key="1">
    <citation type="submission" date="2016-10" db="EMBL/GenBank/DDBJ databases">
        <authorList>
            <person name="Varghese N."/>
            <person name="Submissions S."/>
        </authorList>
    </citation>
    <scope>NUCLEOTIDE SEQUENCE [LARGE SCALE GENOMIC DNA]</scope>
    <source>
        <strain evidence="3">DSM 22530</strain>
    </source>
</reference>
<sequence>MNDKLWKIIQFGSFSLLILIGVYSIATLPRTPKPGGGWHVTFPSVTYQVVGFSLVVLLTLTWVFATYVRRQGEVSVKAVQSTILFLVGFGIFFWILQLI</sequence>
<dbReference type="EMBL" id="FOMR01000021">
    <property type="protein sequence ID" value="SFE50382.1"/>
    <property type="molecule type" value="Genomic_DNA"/>
</dbReference>
<accession>A0A1I2B2G8</accession>
<protein>
    <recommendedName>
        <fullName evidence="4">DUF1648 domain-containing protein</fullName>
    </recommendedName>
</protein>
<feature type="transmembrane region" description="Helical" evidence="1">
    <location>
        <begin position="78"/>
        <end position="96"/>
    </location>
</feature>
<dbReference type="AlphaFoldDB" id="A0A1I2B2G8"/>
<dbReference type="Proteomes" id="UP000199474">
    <property type="component" value="Unassembled WGS sequence"/>
</dbReference>
<dbReference type="STRING" id="640948.SAMN05216238_1217"/>
<keyword evidence="3" id="KW-1185">Reference proteome</keyword>
<proteinExistence type="predicted"/>
<feature type="transmembrane region" description="Helical" evidence="1">
    <location>
        <begin position="45"/>
        <end position="66"/>
    </location>
</feature>
<feature type="transmembrane region" description="Helical" evidence="1">
    <location>
        <begin position="5"/>
        <end position="25"/>
    </location>
</feature>
<evidence type="ECO:0008006" key="4">
    <source>
        <dbReference type="Google" id="ProtNLM"/>
    </source>
</evidence>
<dbReference type="OrthoDB" id="2971162at2"/>